<gene>
    <name evidence="2" type="ORF">GCM10009751_18070</name>
</gene>
<dbReference type="EMBL" id="BAAANL010000003">
    <property type="protein sequence ID" value="GAA1860807.1"/>
    <property type="molecule type" value="Genomic_DNA"/>
</dbReference>
<proteinExistence type="predicted"/>
<dbReference type="Gene3D" id="1.10.101.10">
    <property type="entry name" value="PGBD-like superfamily/PGBD"/>
    <property type="match status" value="1"/>
</dbReference>
<reference evidence="2 3" key="1">
    <citation type="journal article" date="2019" name="Int. J. Syst. Evol. Microbiol.">
        <title>The Global Catalogue of Microorganisms (GCM) 10K type strain sequencing project: providing services to taxonomists for standard genome sequencing and annotation.</title>
        <authorList>
            <consortium name="The Broad Institute Genomics Platform"/>
            <consortium name="The Broad Institute Genome Sequencing Center for Infectious Disease"/>
            <person name="Wu L."/>
            <person name="Ma J."/>
        </authorList>
    </citation>
    <scope>NUCLEOTIDE SEQUENCE [LARGE SCALE GENOMIC DNA]</scope>
    <source>
        <strain evidence="2 3">JCM 14326</strain>
    </source>
</reference>
<dbReference type="InterPro" id="IPR036365">
    <property type="entry name" value="PGBD-like_sf"/>
</dbReference>
<dbReference type="InterPro" id="IPR002477">
    <property type="entry name" value="Peptidoglycan-bd-like"/>
</dbReference>
<comment type="caution">
    <text evidence="2">The sequence shown here is derived from an EMBL/GenBank/DDBJ whole genome shotgun (WGS) entry which is preliminary data.</text>
</comment>
<name>A0ABN2NC09_9MICO</name>
<evidence type="ECO:0000313" key="3">
    <source>
        <dbReference type="Proteomes" id="UP001501094"/>
    </source>
</evidence>
<evidence type="ECO:0000313" key="2">
    <source>
        <dbReference type="EMBL" id="GAA1860807.1"/>
    </source>
</evidence>
<dbReference type="Pfam" id="PF01471">
    <property type="entry name" value="PG_binding_1"/>
    <property type="match status" value="1"/>
</dbReference>
<accession>A0ABN2NC09</accession>
<dbReference type="SUPFAM" id="SSF47090">
    <property type="entry name" value="PGBD-like"/>
    <property type="match status" value="1"/>
</dbReference>
<sequence length="170" mass="17287">MAALITAAFLQGRVAEDAWTANDPVGECGTGTLGGDVGATAGGGVLAVQNVLSATHALEPATSTWDANTADAVRAFQAWTGLPANGCVNTNTWVTMRALVVPVCAPEYNCLGADQLLRGGPARGGRDAWFLDADCDWASWVQPGVAASPVGSQTAYEFSGGELAELGCEG</sequence>
<protein>
    <recommendedName>
        <fullName evidence="1">Peptidoglycan binding-like domain-containing protein</fullName>
    </recommendedName>
</protein>
<evidence type="ECO:0000259" key="1">
    <source>
        <dbReference type="Pfam" id="PF01471"/>
    </source>
</evidence>
<organism evidence="2 3">
    <name type="scientific">Myceligenerans crystallogenes</name>
    <dbReference type="NCBI Taxonomy" id="316335"/>
    <lineage>
        <taxon>Bacteria</taxon>
        <taxon>Bacillati</taxon>
        <taxon>Actinomycetota</taxon>
        <taxon>Actinomycetes</taxon>
        <taxon>Micrococcales</taxon>
        <taxon>Promicromonosporaceae</taxon>
        <taxon>Myceligenerans</taxon>
    </lineage>
</organism>
<dbReference type="Proteomes" id="UP001501094">
    <property type="component" value="Unassembled WGS sequence"/>
</dbReference>
<dbReference type="InterPro" id="IPR036366">
    <property type="entry name" value="PGBDSf"/>
</dbReference>
<feature type="domain" description="Peptidoglycan binding-like" evidence="1">
    <location>
        <begin position="42"/>
        <end position="96"/>
    </location>
</feature>
<keyword evidence="3" id="KW-1185">Reference proteome</keyword>